<name>A0ABM6U092_FUSMR</name>
<sequence length="393" mass="44996">MYKIMSNNLTDYEAINQIEEINKIFNDNNIVIMPDYHAGKGCVVGTTMLITDKVCPNHVGVDIGCGIAGYKIDKRYFKFDIEKLKELDDIIRKNIPSGLSINKRKSKFIPKGYEIKLRAKVDRQAMDRAYLSLGTLGGGNHFIEVGENEECYILFVHSGSRNLGVQVANYHQNIAIDTCNKERVEYIYNITKNVAPEEREKMIEEYKKENPHILNPSCYLEGVYLEDYLFDMRVMEEFACLNREIMIKTILEKLDIPFVKGNYIESTHNYIEEYKGLHILRKGATSAKKDERVIIPLNMRDGIIIGIGKGNPEWNYSAPHGAGRILSRKKAKENLSLDEFKETMEGIFTTCVSNSTLDESPMAYKPMEEILEVIGDTIEIEEIVKPIYNFKAN</sequence>
<evidence type="ECO:0000256" key="7">
    <source>
        <dbReference type="ARBA" id="ARBA00023134"/>
    </source>
</evidence>
<dbReference type="EMBL" id="CP028102">
    <property type="protein sequence ID" value="AVQ20109.1"/>
    <property type="molecule type" value="Genomic_DNA"/>
</dbReference>
<proteinExistence type="predicted"/>
<organism evidence="10 11">
    <name type="scientific">Fusobacterium mortiferum ATCC 9817</name>
    <dbReference type="NCBI Taxonomy" id="469616"/>
    <lineage>
        <taxon>Bacteria</taxon>
        <taxon>Fusobacteriati</taxon>
        <taxon>Fusobacteriota</taxon>
        <taxon>Fusobacteriia</taxon>
        <taxon>Fusobacteriales</taxon>
        <taxon>Fusobacteriaceae</taxon>
        <taxon>Fusobacterium</taxon>
    </lineage>
</organism>
<keyword evidence="8" id="KW-0464">Manganese</keyword>
<evidence type="ECO:0000313" key="10">
    <source>
        <dbReference type="EMBL" id="AVQ20109.1"/>
    </source>
</evidence>
<evidence type="ECO:0000256" key="1">
    <source>
        <dbReference type="ARBA" id="ARBA00001936"/>
    </source>
</evidence>
<comment type="cofactor">
    <cofactor evidence="1">
        <name>Mn(2+)</name>
        <dbReference type="ChEBI" id="CHEBI:29035"/>
    </cofactor>
</comment>
<dbReference type="PANTHER" id="PTHR43749:SF2">
    <property type="entry name" value="RNA-SPLICING LIGASE RTCB"/>
    <property type="match status" value="1"/>
</dbReference>
<comment type="catalytic activity">
    <reaction evidence="9">
        <text>a 3'-end 3'-phospho-ribonucleotide-RNA + a 5'-end dephospho-ribonucleoside-RNA + GTP = a ribonucleotidyl-ribonucleotide-RNA + GMP + diphosphate</text>
        <dbReference type="Rhea" id="RHEA:68076"/>
        <dbReference type="Rhea" id="RHEA-COMP:10463"/>
        <dbReference type="Rhea" id="RHEA-COMP:13936"/>
        <dbReference type="Rhea" id="RHEA-COMP:17355"/>
        <dbReference type="ChEBI" id="CHEBI:33019"/>
        <dbReference type="ChEBI" id="CHEBI:37565"/>
        <dbReference type="ChEBI" id="CHEBI:58115"/>
        <dbReference type="ChEBI" id="CHEBI:83062"/>
        <dbReference type="ChEBI" id="CHEBI:138284"/>
        <dbReference type="ChEBI" id="CHEBI:173118"/>
        <dbReference type="EC" id="6.5.1.8"/>
    </reaction>
</comment>
<keyword evidence="3 10" id="KW-0436">Ligase</keyword>
<dbReference type="PANTHER" id="PTHR43749">
    <property type="entry name" value="RNA-SPLICING LIGASE RTCB"/>
    <property type="match status" value="1"/>
</dbReference>
<dbReference type="RefSeq" id="WP_005887370.1">
    <property type="nucleotide sequence ID" value="NZ_CP028102.1"/>
</dbReference>
<evidence type="ECO:0000256" key="6">
    <source>
        <dbReference type="ARBA" id="ARBA00022800"/>
    </source>
</evidence>
<evidence type="ECO:0000256" key="9">
    <source>
        <dbReference type="ARBA" id="ARBA00047746"/>
    </source>
</evidence>
<evidence type="ECO:0000313" key="11">
    <source>
        <dbReference type="Proteomes" id="UP000240258"/>
    </source>
</evidence>
<protein>
    <recommendedName>
        <fullName evidence="2">3'-phosphate/5'-hydroxy nucleic acid ligase</fullName>
        <ecNumber evidence="2">6.5.1.8</ecNumber>
    </recommendedName>
</protein>
<dbReference type="GO" id="GO:0016874">
    <property type="term" value="F:ligase activity"/>
    <property type="evidence" value="ECO:0007669"/>
    <property type="project" value="UniProtKB-KW"/>
</dbReference>
<dbReference type="Pfam" id="PF01139">
    <property type="entry name" value="RtcB"/>
    <property type="match status" value="1"/>
</dbReference>
<keyword evidence="7" id="KW-0342">GTP-binding</keyword>
<keyword evidence="4" id="KW-0479">Metal-binding</keyword>
<evidence type="ECO:0000256" key="8">
    <source>
        <dbReference type="ARBA" id="ARBA00023211"/>
    </source>
</evidence>
<keyword evidence="6" id="KW-0692">RNA repair</keyword>
<keyword evidence="11" id="KW-1185">Reference proteome</keyword>
<dbReference type="Gene3D" id="3.90.1860.10">
    <property type="entry name" value="tRNA-splicing ligase RtcB"/>
    <property type="match status" value="1"/>
</dbReference>
<keyword evidence="5" id="KW-0547">Nucleotide-binding</keyword>
<evidence type="ECO:0000256" key="5">
    <source>
        <dbReference type="ARBA" id="ARBA00022741"/>
    </source>
</evidence>
<dbReference type="SUPFAM" id="SSF103365">
    <property type="entry name" value="Hypothetical protein PH1602"/>
    <property type="match status" value="1"/>
</dbReference>
<gene>
    <name evidence="10" type="ORF">C4N19_10560</name>
</gene>
<evidence type="ECO:0000256" key="4">
    <source>
        <dbReference type="ARBA" id="ARBA00022723"/>
    </source>
</evidence>
<dbReference type="InterPro" id="IPR036025">
    <property type="entry name" value="RtcB-like_sf"/>
</dbReference>
<accession>A0ABM6U092</accession>
<dbReference type="InterPro" id="IPR052915">
    <property type="entry name" value="RtcB-like"/>
</dbReference>
<dbReference type="InterPro" id="IPR001233">
    <property type="entry name" value="RtcB"/>
</dbReference>
<reference evidence="11" key="1">
    <citation type="journal article" date="2018" name="MSphere">
        <title>Fusobacterium Genomics Using MinION and Illumina Sequencing Enables Genome Completion and Correction.</title>
        <authorList>
            <person name="Todd S.M."/>
            <person name="Settlage R.E."/>
            <person name="Lahmers K.K."/>
            <person name="Slade D.J."/>
        </authorList>
    </citation>
    <scope>NUCLEOTIDE SEQUENCE [LARGE SCALE GENOMIC DNA]</scope>
    <source>
        <strain evidence="11">ATCC 9817</strain>
    </source>
</reference>
<evidence type="ECO:0000256" key="3">
    <source>
        <dbReference type="ARBA" id="ARBA00022598"/>
    </source>
</evidence>
<dbReference type="EC" id="6.5.1.8" evidence="2"/>
<dbReference type="GeneID" id="62763976"/>
<dbReference type="Proteomes" id="UP000240258">
    <property type="component" value="Chromosome"/>
</dbReference>
<evidence type="ECO:0000256" key="2">
    <source>
        <dbReference type="ARBA" id="ARBA00012726"/>
    </source>
</evidence>